<dbReference type="PaxDb" id="121845-A0A1S3DLT7"/>
<dbReference type="GeneID" id="103520900"/>
<evidence type="ECO:0000313" key="3">
    <source>
        <dbReference type="RefSeq" id="XP_008484219.2"/>
    </source>
</evidence>
<gene>
    <name evidence="3" type="primary">LOC103520900</name>
</gene>
<reference evidence="3" key="1">
    <citation type="submission" date="2025-08" db="UniProtKB">
        <authorList>
            <consortium name="RefSeq"/>
        </authorList>
    </citation>
    <scope>IDENTIFICATION</scope>
</reference>
<keyword evidence="1" id="KW-0175">Coiled coil</keyword>
<organism evidence="2 3">
    <name type="scientific">Diaphorina citri</name>
    <name type="common">Asian citrus psyllid</name>
    <dbReference type="NCBI Taxonomy" id="121845"/>
    <lineage>
        <taxon>Eukaryota</taxon>
        <taxon>Metazoa</taxon>
        <taxon>Ecdysozoa</taxon>
        <taxon>Arthropoda</taxon>
        <taxon>Hexapoda</taxon>
        <taxon>Insecta</taxon>
        <taxon>Pterygota</taxon>
        <taxon>Neoptera</taxon>
        <taxon>Paraneoptera</taxon>
        <taxon>Hemiptera</taxon>
        <taxon>Sternorrhyncha</taxon>
        <taxon>Psylloidea</taxon>
        <taxon>Psyllidae</taxon>
        <taxon>Diaphorininae</taxon>
        <taxon>Diaphorina</taxon>
    </lineage>
</organism>
<dbReference type="AlphaFoldDB" id="A0A1S3DLT7"/>
<feature type="coiled-coil region" evidence="1">
    <location>
        <begin position="9"/>
        <end position="71"/>
    </location>
</feature>
<dbReference type="Proteomes" id="UP000079169">
    <property type="component" value="Unplaced"/>
</dbReference>
<dbReference type="SUPFAM" id="SSF90257">
    <property type="entry name" value="Myosin rod fragments"/>
    <property type="match status" value="1"/>
</dbReference>
<dbReference type="STRING" id="121845.A0A1S3DLT7"/>
<dbReference type="KEGG" id="dci:103520900"/>
<keyword evidence="2" id="KW-1185">Reference proteome</keyword>
<evidence type="ECO:0000313" key="2">
    <source>
        <dbReference type="Proteomes" id="UP000079169"/>
    </source>
</evidence>
<sequence>FQAATEKIAKQLQHQLNEVQGKLDETNRSLNDFDAAKKKLSIENSDLLRQLEEAESQVSQLSKIKISLTTQLEDTKRLADEESSGWVEELTK</sequence>
<proteinExistence type="predicted"/>
<accession>A0A1S3DLT7</accession>
<evidence type="ECO:0000256" key="1">
    <source>
        <dbReference type="SAM" id="Coils"/>
    </source>
</evidence>
<dbReference type="RefSeq" id="XP_008484219.2">
    <property type="nucleotide sequence ID" value="XM_008485997.2"/>
</dbReference>
<name>A0A1S3DLT7_DIACI</name>
<protein>
    <submittedName>
        <fullName evidence="3">Myosin heavy chain, muscle-like</fullName>
    </submittedName>
</protein>
<dbReference type="Gene3D" id="1.20.5.340">
    <property type="match status" value="1"/>
</dbReference>
<feature type="non-terminal residue" evidence="3">
    <location>
        <position position="1"/>
    </location>
</feature>